<keyword evidence="1" id="KW-0175">Coiled coil</keyword>
<reference evidence="2 3" key="1">
    <citation type="journal article" date="2017" name="Gut Pathog.">
        <title>Phylogenomics of Colombian Helicobacter pylori isolates.</title>
        <authorList>
            <person name="Gutierrez-Escobar A.J."/>
            <person name="Trujillo E."/>
            <person name="Acevedo O."/>
            <person name="Bravo M.M."/>
        </authorList>
    </citation>
    <scope>NUCLEOTIDE SEQUENCE [LARGE SCALE GENOMIC DNA]</scope>
    <source>
        <strain evidence="2 3">3076</strain>
    </source>
</reference>
<accession>A0AB73REV1</accession>
<name>A0AB73REV1_HELPX</name>
<protein>
    <submittedName>
        <fullName evidence="2">Uncharacterized protein</fullName>
    </submittedName>
</protein>
<evidence type="ECO:0000313" key="3">
    <source>
        <dbReference type="Proteomes" id="UP000220469"/>
    </source>
</evidence>
<proteinExistence type="predicted"/>
<dbReference type="AlphaFoldDB" id="A0AB73REV1"/>
<dbReference type="Proteomes" id="UP000220469">
    <property type="component" value="Unassembled WGS sequence"/>
</dbReference>
<evidence type="ECO:0000313" key="2">
    <source>
        <dbReference type="EMBL" id="PDW29293.1"/>
    </source>
</evidence>
<gene>
    <name evidence="2" type="ORF">BB451_02875</name>
</gene>
<dbReference type="EMBL" id="MBGM01000024">
    <property type="protein sequence ID" value="PDW29293.1"/>
    <property type="molecule type" value="Genomic_DNA"/>
</dbReference>
<dbReference type="RefSeq" id="WP_097696994.1">
    <property type="nucleotide sequence ID" value="NZ_MBGM01000024.1"/>
</dbReference>
<evidence type="ECO:0000256" key="1">
    <source>
        <dbReference type="SAM" id="Coils"/>
    </source>
</evidence>
<comment type="caution">
    <text evidence="2">The sequence shown here is derived from an EMBL/GenBank/DDBJ whole genome shotgun (WGS) entry which is preliminary data.</text>
</comment>
<sequence>MDLKGLEDALNNSDFKEQVFKSLDGVYQISKVLNQLDLLKNFSDHDLEIVGKIQAMKNALSSYETSEQELKAKIGALVSSLEARKQELEAQLNIELKSAQESEIQKLNDAGSALKNNLITELTQAKTNLAQELEAQLNIELKSAQESEIQKLNDAGSALKNNLITELTQAKTNLAQELEQLKASAQSLKPQIQGVTKFLGVYVYGSQTLFKNESDVFMELFEFSSITLAASKKYIVEFSMPYELSTNGLYSESMGEILLGLKANNAVYPIFISFYQFKTANLKNNKIVDSYRTTCVFETPSEQADYKIAVFARKHMDLWVNVNYTANTQGFETSFLIKTIFRNSSTTKTMPAKYNNDWVFFKHSQALVYEILP</sequence>
<organism evidence="2 3">
    <name type="scientific">Helicobacter pylori</name>
    <name type="common">Campylobacter pylori</name>
    <dbReference type="NCBI Taxonomy" id="210"/>
    <lineage>
        <taxon>Bacteria</taxon>
        <taxon>Pseudomonadati</taxon>
        <taxon>Campylobacterota</taxon>
        <taxon>Epsilonproteobacteria</taxon>
        <taxon>Campylobacterales</taxon>
        <taxon>Helicobacteraceae</taxon>
        <taxon>Helicobacter</taxon>
    </lineage>
</organism>
<feature type="coiled-coil region" evidence="1">
    <location>
        <begin position="53"/>
        <end position="184"/>
    </location>
</feature>